<sequence length="62" mass="6760">MAKVKRNVSSIEELSSLELAKIGLTFAVIGDIFGYISIIKAEREEETRSAESSKLNADVVSD</sequence>
<name>A0A9X1WRR9_9BACL</name>
<reference evidence="1" key="1">
    <citation type="submission" date="2022-04" db="EMBL/GenBank/DDBJ databases">
        <title>Paenibacillus mangrovi sp. nov., a novel endophytic bacterium isolated from bark of Kandelia candel.</title>
        <authorList>
            <person name="Tuo L."/>
        </authorList>
    </citation>
    <scope>NUCLEOTIDE SEQUENCE</scope>
    <source>
        <strain evidence="1">KQZ6P-2</strain>
    </source>
</reference>
<dbReference type="RefSeq" id="WP_244725045.1">
    <property type="nucleotide sequence ID" value="NZ_JALIRP010000004.1"/>
</dbReference>
<evidence type="ECO:0000313" key="2">
    <source>
        <dbReference type="Proteomes" id="UP001139347"/>
    </source>
</evidence>
<comment type="caution">
    <text evidence="1">The sequence shown here is derived from an EMBL/GenBank/DDBJ whole genome shotgun (WGS) entry which is preliminary data.</text>
</comment>
<protein>
    <submittedName>
        <fullName evidence="1">Uncharacterized protein</fullName>
    </submittedName>
</protein>
<proteinExistence type="predicted"/>
<evidence type="ECO:0000313" key="1">
    <source>
        <dbReference type="EMBL" id="MCJ8012245.1"/>
    </source>
</evidence>
<accession>A0A9X1WRR9</accession>
<dbReference type="Proteomes" id="UP001139347">
    <property type="component" value="Unassembled WGS sequence"/>
</dbReference>
<dbReference type="EMBL" id="JALIRP010000004">
    <property type="protein sequence ID" value="MCJ8012245.1"/>
    <property type="molecule type" value="Genomic_DNA"/>
</dbReference>
<organism evidence="1 2">
    <name type="scientific">Paenibacillus mangrovi</name>
    <dbReference type="NCBI Taxonomy" id="2931978"/>
    <lineage>
        <taxon>Bacteria</taxon>
        <taxon>Bacillati</taxon>
        <taxon>Bacillota</taxon>
        <taxon>Bacilli</taxon>
        <taxon>Bacillales</taxon>
        <taxon>Paenibacillaceae</taxon>
        <taxon>Paenibacillus</taxon>
    </lineage>
</organism>
<dbReference type="AlphaFoldDB" id="A0A9X1WRR9"/>
<keyword evidence="2" id="KW-1185">Reference proteome</keyword>
<gene>
    <name evidence="1" type="ORF">MUG84_10925</name>
</gene>